<keyword evidence="15" id="KW-0694">RNA-binding</keyword>
<evidence type="ECO:0000256" key="6">
    <source>
        <dbReference type="ARBA" id="ARBA00022741"/>
    </source>
</evidence>
<dbReference type="GO" id="GO:0003677">
    <property type="term" value="F:DNA binding"/>
    <property type="evidence" value="ECO:0007669"/>
    <property type="project" value="InterPro"/>
</dbReference>
<evidence type="ECO:0000256" key="14">
    <source>
        <dbReference type="ARBA" id="ARBA00035116"/>
    </source>
</evidence>
<keyword evidence="8" id="KW-0378">Hydrolase</keyword>
<evidence type="ECO:0000256" key="10">
    <source>
        <dbReference type="ARBA" id="ARBA00022840"/>
    </source>
</evidence>
<dbReference type="SMART" id="SM00490">
    <property type="entry name" value="HELICc"/>
    <property type="match status" value="1"/>
</dbReference>
<evidence type="ECO:0000256" key="5">
    <source>
        <dbReference type="ARBA" id="ARBA00022737"/>
    </source>
</evidence>
<dbReference type="InterPro" id="IPR038248">
    <property type="entry name" value="Dicer_dimer_sf"/>
</dbReference>
<dbReference type="Proteomes" id="UP001497472">
    <property type="component" value="Unassembled WGS sequence"/>
</dbReference>
<dbReference type="PROSITE" id="PS50142">
    <property type="entry name" value="RNASE_3_2"/>
    <property type="match status" value="1"/>
</dbReference>
<evidence type="ECO:0000256" key="12">
    <source>
        <dbReference type="ARBA" id="ARBA00023158"/>
    </source>
</evidence>
<comment type="cofactor">
    <cofactor evidence="2">
        <name>Mg(2+)</name>
        <dbReference type="ChEBI" id="CHEBI:18420"/>
    </cofactor>
</comment>
<dbReference type="CDD" id="cd18034">
    <property type="entry name" value="DEXHc_dicer"/>
    <property type="match status" value="1"/>
</dbReference>
<proteinExistence type="inferred from homology"/>
<evidence type="ECO:0000313" key="21">
    <source>
        <dbReference type="EMBL" id="CAK1555351.1"/>
    </source>
</evidence>
<dbReference type="Pfam" id="PF00636">
    <property type="entry name" value="Ribonuclease_3"/>
    <property type="match status" value="1"/>
</dbReference>
<evidence type="ECO:0008006" key="23">
    <source>
        <dbReference type="Google" id="ProtNLM"/>
    </source>
</evidence>
<dbReference type="PROSITE" id="PS51194">
    <property type="entry name" value="HELICASE_CTER"/>
    <property type="match status" value="1"/>
</dbReference>
<dbReference type="CDD" id="cd00593">
    <property type="entry name" value="RIBOc"/>
    <property type="match status" value="1"/>
</dbReference>
<dbReference type="InterPro" id="IPR048513">
    <property type="entry name" value="Dicer_PBD"/>
</dbReference>
<feature type="domain" description="Helicase C-terminal" evidence="19">
    <location>
        <begin position="390"/>
        <end position="564"/>
    </location>
</feature>
<dbReference type="GO" id="GO:0005737">
    <property type="term" value="C:cytoplasm"/>
    <property type="evidence" value="ECO:0007669"/>
    <property type="project" value="TreeGrafter"/>
</dbReference>
<dbReference type="CDD" id="cd15903">
    <property type="entry name" value="Dicer_PBD"/>
    <property type="match status" value="1"/>
</dbReference>
<dbReference type="GO" id="GO:0031054">
    <property type="term" value="P:pre-miRNA processing"/>
    <property type="evidence" value="ECO:0007669"/>
    <property type="project" value="TreeGrafter"/>
</dbReference>
<comment type="caution">
    <text evidence="21">The sequence shown here is derived from an EMBL/GenBank/DDBJ whole genome shotgun (WGS) entry which is preliminary data.</text>
</comment>
<dbReference type="InterPro" id="IPR000999">
    <property type="entry name" value="RNase_III_dom"/>
</dbReference>
<dbReference type="EMBL" id="CAVLEF010000280">
    <property type="protein sequence ID" value="CAK1555351.1"/>
    <property type="molecule type" value="Genomic_DNA"/>
</dbReference>
<keyword evidence="4" id="KW-0479">Metal-binding</keyword>
<dbReference type="InterPro" id="IPR027417">
    <property type="entry name" value="P-loop_NTPase"/>
</dbReference>
<reference evidence="21 22" key="1">
    <citation type="submission" date="2023-11" db="EMBL/GenBank/DDBJ databases">
        <authorList>
            <person name="Okamura Y."/>
        </authorList>
    </citation>
    <scope>NUCLEOTIDE SEQUENCE [LARGE SCALE GENOMIC DNA]</scope>
</reference>
<evidence type="ECO:0000256" key="3">
    <source>
        <dbReference type="ARBA" id="ARBA00022722"/>
    </source>
</evidence>
<keyword evidence="22" id="KW-1185">Reference proteome</keyword>
<dbReference type="FunFam" id="3.40.50.300:FF:000628">
    <property type="entry name" value="Endoribonuclease Dicer"/>
    <property type="match status" value="1"/>
</dbReference>
<evidence type="ECO:0000256" key="7">
    <source>
        <dbReference type="ARBA" id="ARBA00022759"/>
    </source>
</evidence>
<accession>A0AAV1K2R4</accession>
<dbReference type="SMART" id="SM00535">
    <property type="entry name" value="RIBOc"/>
    <property type="match status" value="1"/>
</dbReference>
<dbReference type="GO" id="GO:0004530">
    <property type="term" value="F:deoxyribonuclease I activity"/>
    <property type="evidence" value="ECO:0007669"/>
    <property type="project" value="TreeGrafter"/>
</dbReference>
<dbReference type="PANTHER" id="PTHR14950">
    <property type="entry name" value="DICER-RELATED"/>
    <property type="match status" value="1"/>
</dbReference>
<keyword evidence="7" id="KW-0255">Endonuclease</keyword>
<evidence type="ECO:0000256" key="4">
    <source>
        <dbReference type="ARBA" id="ARBA00022723"/>
    </source>
</evidence>
<dbReference type="InterPro" id="IPR003100">
    <property type="entry name" value="PAZ_dom"/>
</dbReference>
<evidence type="ECO:0000256" key="8">
    <source>
        <dbReference type="ARBA" id="ARBA00022801"/>
    </source>
</evidence>
<dbReference type="GO" id="GO:0030422">
    <property type="term" value="P:siRNA processing"/>
    <property type="evidence" value="ECO:0007669"/>
    <property type="project" value="UniProtKB-ARBA"/>
</dbReference>
<dbReference type="Gene3D" id="1.10.1520.10">
    <property type="entry name" value="Ribonuclease III domain"/>
    <property type="match status" value="1"/>
</dbReference>
<feature type="domain" description="Helicase ATP-binding" evidence="18">
    <location>
        <begin position="46"/>
        <end position="224"/>
    </location>
</feature>
<dbReference type="GO" id="GO:0005524">
    <property type="term" value="F:ATP binding"/>
    <property type="evidence" value="ECO:0007669"/>
    <property type="project" value="UniProtKB-KW"/>
</dbReference>
<keyword evidence="10" id="KW-0067">ATP-binding</keyword>
<dbReference type="GO" id="GO:0070578">
    <property type="term" value="C:RISC-loading complex"/>
    <property type="evidence" value="ECO:0007669"/>
    <property type="project" value="TreeGrafter"/>
</dbReference>
<evidence type="ECO:0000256" key="1">
    <source>
        <dbReference type="ARBA" id="ARBA00001936"/>
    </source>
</evidence>
<dbReference type="SUPFAM" id="SSF101690">
    <property type="entry name" value="PAZ domain"/>
    <property type="match status" value="1"/>
</dbReference>
<organism evidence="21 22">
    <name type="scientific">Leptosia nina</name>
    <dbReference type="NCBI Taxonomy" id="320188"/>
    <lineage>
        <taxon>Eukaryota</taxon>
        <taxon>Metazoa</taxon>
        <taxon>Ecdysozoa</taxon>
        <taxon>Arthropoda</taxon>
        <taxon>Hexapoda</taxon>
        <taxon>Insecta</taxon>
        <taxon>Pterygota</taxon>
        <taxon>Neoptera</taxon>
        <taxon>Endopterygota</taxon>
        <taxon>Lepidoptera</taxon>
        <taxon>Glossata</taxon>
        <taxon>Ditrysia</taxon>
        <taxon>Papilionoidea</taxon>
        <taxon>Pieridae</taxon>
        <taxon>Pierinae</taxon>
        <taxon>Leptosia</taxon>
    </lineage>
</organism>
<dbReference type="PROSITE" id="PS51192">
    <property type="entry name" value="HELICASE_ATP_BIND_1"/>
    <property type="match status" value="1"/>
</dbReference>
<dbReference type="InterPro" id="IPR001650">
    <property type="entry name" value="Helicase_C-like"/>
</dbReference>
<dbReference type="InterPro" id="IPR036389">
    <property type="entry name" value="RNase_III_sf"/>
</dbReference>
<keyword evidence="11" id="KW-0460">Magnesium</keyword>
<comment type="cofactor">
    <cofactor evidence="1">
        <name>Mn(2+)</name>
        <dbReference type="ChEBI" id="CHEBI:29035"/>
    </cofactor>
</comment>
<evidence type="ECO:0000256" key="11">
    <source>
        <dbReference type="ARBA" id="ARBA00022842"/>
    </source>
</evidence>
<dbReference type="PROSITE" id="PS50821">
    <property type="entry name" value="PAZ"/>
    <property type="match status" value="1"/>
</dbReference>
<evidence type="ECO:0000313" key="22">
    <source>
        <dbReference type="Proteomes" id="UP001497472"/>
    </source>
</evidence>
<dbReference type="SUPFAM" id="SSF69065">
    <property type="entry name" value="RNase III domain-like"/>
    <property type="match status" value="1"/>
</dbReference>
<evidence type="ECO:0000259" key="16">
    <source>
        <dbReference type="PROSITE" id="PS50142"/>
    </source>
</evidence>
<dbReference type="InterPro" id="IPR036085">
    <property type="entry name" value="PAZ_dom_sf"/>
</dbReference>
<comment type="similarity">
    <text evidence="14 15">Belongs to the helicase family. Dicer subfamily.</text>
</comment>
<keyword evidence="3" id="KW-0540">Nuclease</keyword>
<keyword evidence="5" id="KW-0677">Repeat</keyword>
<dbReference type="Gene3D" id="2.170.260.10">
    <property type="entry name" value="paz domain"/>
    <property type="match status" value="1"/>
</dbReference>
<feature type="domain" description="Dicer dsRNA-binding fold" evidence="20">
    <location>
        <begin position="596"/>
        <end position="685"/>
    </location>
</feature>
<keyword evidence="6" id="KW-0547">Nucleotide-binding</keyword>
<dbReference type="GO" id="GO:0046872">
    <property type="term" value="F:metal ion binding"/>
    <property type="evidence" value="ECO:0007669"/>
    <property type="project" value="UniProtKB-KW"/>
</dbReference>
<evidence type="ECO:0000256" key="15">
    <source>
        <dbReference type="PROSITE-ProRule" id="PRU00657"/>
    </source>
</evidence>
<dbReference type="Pfam" id="PF03368">
    <property type="entry name" value="Dicer_dimer"/>
    <property type="match status" value="1"/>
</dbReference>
<dbReference type="Pfam" id="PF20931">
    <property type="entry name" value="Dicer_platform"/>
    <property type="match status" value="1"/>
</dbReference>
<dbReference type="InterPro" id="IPR014001">
    <property type="entry name" value="Helicase_ATP-bd"/>
</dbReference>
<dbReference type="Pfam" id="PF00271">
    <property type="entry name" value="Helicase_C"/>
    <property type="match status" value="1"/>
</dbReference>
<dbReference type="InterPro" id="IPR005034">
    <property type="entry name" value="Dicer_dimerisation"/>
</dbReference>
<dbReference type="PANTHER" id="PTHR14950:SF37">
    <property type="entry name" value="ENDORIBONUCLEASE DICER"/>
    <property type="match status" value="1"/>
</dbReference>
<dbReference type="PROSITE" id="PS51327">
    <property type="entry name" value="DICER_DSRBF"/>
    <property type="match status" value="1"/>
</dbReference>
<keyword evidence="12" id="KW-0943">RNA-mediated gene silencing</keyword>
<evidence type="ECO:0000259" key="19">
    <source>
        <dbReference type="PROSITE" id="PS51194"/>
    </source>
</evidence>
<dbReference type="GO" id="GO:0005634">
    <property type="term" value="C:nucleus"/>
    <property type="evidence" value="ECO:0007669"/>
    <property type="project" value="TreeGrafter"/>
</dbReference>
<evidence type="ECO:0000256" key="2">
    <source>
        <dbReference type="ARBA" id="ARBA00001946"/>
    </source>
</evidence>
<dbReference type="SUPFAM" id="SSF52540">
    <property type="entry name" value="P-loop containing nucleoside triphosphate hydrolases"/>
    <property type="match status" value="1"/>
</dbReference>
<dbReference type="SMART" id="SM00487">
    <property type="entry name" value="DEXDc"/>
    <property type="match status" value="1"/>
</dbReference>
<dbReference type="InterPro" id="IPR006935">
    <property type="entry name" value="Helicase/UvrB_N"/>
</dbReference>
<name>A0AAV1K2R4_9NEOP</name>
<evidence type="ECO:0000256" key="9">
    <source>
        <dbReference type="ARBA" id="ARBA00022806"/>
    </source>
</evidence>
<evidence type="ECO:0000259" key="20">
    <source>
        <dbReference type="PROSITE" id="PS51327"/>
    </source>
</evidence>
<dbReference type="GO" id="GO:0004386">
    <property type="term" value="F:helicase activity"/>
    <property type="evidence" value="ECO:0007669"/>
    <property type="project" value="UniProtKB-KW"/>
</dbReference>
<evidence type="ECO:0000259" key="17">
    <source>
        <dbReference type="PROSITE" id="PS50821"/>
    </source>
</evidence>
<dbReference type="Pfam" id="PF02170">
    <property type="entry name" value="PAZ"/>
    <property type="match status" value="1"/>
</dbReference>
<sequence length="1310" mass="150175">MGAQGINIEYNKPALSGKEAATVFMQLNNMNQDLEQFKPRLYQAQLEEVAVNKNTILHLPTGAGKTVIAAHLIKRFMYSLKKPWGEGGKRTFFLVNTVPLVNQQKTVIEKLCPVTIGGYSGEDKVDFWNKTKWDAELTKYEVIVMTSQILSDMLTHNYIKIVDINLMIFDECHQAVDDHPMRLIMKHFEECPPALQPRVLGLTAPLLNSNVPLHKVEETLQKLETTFHATIATVNDNIGEILRYSTNPTEMLVHFQNPTPNNAIVEAKKLLSHLLILISKVKLPPKIVTTVELNYGQQIITYDTKKINKEVANMVTSICYHLDELGAYGGVLCIIAYTILLERLKRRATSEEELMYTFTITHCTEAKMVLLNHMREDTGFTKIVKHSSPKVILLLKLLKDAWREKGNELSSIIFTQQRFTAKLLYNLLKAVKKHNSEFDFLKHDFIVGFNVNPYNNTREQHLTKKLSHQALLQFKNRDLMCLISTRVIEEGVDIPQCLLVIRYDLPLEYRSYIQSKGRARNKESKFIMMVSEENSLKFRQKYQNFQQLEGRLHQSLLSNCLERAAPTEEDIKALYEEDDIPPYVNSNGKRLFSSSAIALLYRYCSVLPHDQFTLITPMWILEKGSNQITIVMPIMCPVKQPIKGQPSKNLKTAKRSAALNACIKLIESGELGPEMLPRKYGEVQYEQIDIKECFPNWPWDKPDELQGKQGVPAAGTKKRVRKHKKVYPSLLNGRLWTGGNQKFYLHLIKLGTAFEKSKTSRESALYNLLQLDDGYGLLTMQPLPELCDFPMFLMIGEVTTSVVMNYSVLDLDLNMFELVKHFHFYVFDQVLAIAKKFVVFEGLVNCLYVVPTCKRDRFVINWDIMQTYKEVPPVAVPSNKERSSIQVTRETYQNQVVTPWYRATLLPDRYIVSDVLEHMTPNSPFDSNSFESYADYYSNKYQLEIVGPGNQPLLEVRRISTGMNCLLPRGPTIRAFTEKQKRLVSLANGDDKPNGFNEIFIPEFCIKYEYPSVLWYKAFMLPSIIHRVTMLLVAYELRAQIARDTMYGQPHLNKGEKWLPISTDLNKAMKSLLSQVEEPATFNSIDRINDPIDEYAPRPLNIVTMKQTIHQLQKKKLDKEYPWEETAEPLDVERNLTDVTLMDIECYDAFVMAPIEETKPAHPAKSPVSQPLSTAILPPPLRYSDKIHLLSRGATGRGPELRDILSALTTINSHDSFDLERVETLGDSFLKFASTLYLYNKFPRLDEGQLTNIKGRLLGNRNLYYAGEKINLGGRMKVEQFAPKSDFIIPGFFAPKEVINFIEEQKVSFE</sequence>
<dbReference type="GO" id="GO:0006309">
    <property type="term" value="P:apoptotic DNA fragmentation"/>
    <property type="evidence" value="ECO:0007669"/>
    <property type="project" value="TreeGrafter"/>
</dbReference>
<dbReference type="Gene3D" id="3.40.50.300">
    <property type="entry name" value="P-loop containing nucleotide triphosphate hydrolases"/>
    <property type="match status" value="2"/>
</dbReference>
<feature type="domain" description="RNase III" evidence="16">
    <location>
        <begin position="1201"/>
        <end position="1303"/>
    </location>
</feature>
<keyword evidence="13" id="KW-0464">Manganese</keyword>
<dbReference type="GO" id="GO:0003723">
    <property type="term" value="F:RNA binding"/>
    <property type="evidence" value="ECO:0007669"/>
    <property type="project" value="UniProtKB-UniRule"/>
</dbReference>
<evidence type="ECO:0000256" key="13">
    <source>
        <dbReference type="ARBA" id="ARBA00023211"/>
    </source>
</evidence>
<feature type="domain" description="PAZ" evidence="17">
    <location>
        <begin position="860"/>
        <end position="969"/>
    </location>
</feature>
<dbReference type="Pfam" id="PF04851">
    <property type="entry name" value="ResIII"/>
    <property type="match status" value="1"/>
</dbReference>
<dbReference type="Gene3D" id="3.30.160.380">
    <property type="entry name" value="Dicer dimerisation domain"/>
    <property type="match status" value="1"/>
</dbReference>
<keyword evidence="9" id="KW-0347">Helicase</keyword>
<dbReference type="SMART" id="SM00949">
    <property type="entry name" value="PAZ"/>
    <property type="match status" value="1"/>
</dbReference>
<dbReference type="GO" id="GO:0004525">
    <property type="term" value="F:ribonuclease III activity"/>
    <property type="evidence" value="ECO:0007669"/>
    <property type="project" value="InterPro"/>
</dbReference>
<dbReference type="InterPro" id="IPR048512">
    <property type="entry name" value="Dicer_platform"/>
</dbReference>
<gene>
    <name evidence="21" type="ORF">LNINA_LOCUS14172</name>
</gene>
<evidence type="ECO:0000259" key="18">
    <source>
        <dbReference type="PROSITE" id="PS51192"/>
    </source>
</evidence>
<protein>
    <recommendedName>
        <fullName evidence="23">Dicer-2</fullName>
    </recommendedName>
</protein>